<keyword evidence="3" id="KW-1185">Reference proteome</keyword>
<feature type="region of interest" description="Disordered" evidence="1">
    <location>
        <begin position="1"/>
        <end position="21"/>
    </location>
</feature>
<evidence type="ECO:0000313" key="2">
    <source>
        <dbReference type="EMBL" id="KAH3719733.1"/>
    </source>
</evidence>
<proteinExistence type="predicted"/>
<name>A0A9D4HJH6_DREPO</name>
<reference evidence="2" key="1">
    <citation type="journal article" date="2019" name="bioRxiv">
        <title>The Genome of the Zebra Mussel, Dreissena polymorpha: A Resource for Invasive Species Research.</title>
        <authorList>
            <person name="McCartney M.A."/>
            <person name="Auch B."/>
            <person name="Kono T."/>
            <person name="Mallez S."/>
            <person name="Zhang Y."/>
            <person name="Obille A."/>
            <person name="Becker A."/>
            <person name="Abrahante J.E."/>
            <person name="Garbe J."/>
            <person name="Badalamenti J.P."/>
            <person name="Herman A."/>
            <person name="Mangelson H."/>
            <person name="Liachko I."/>
            <person name="Sullivan S."/>
            <person name="Sone E.D."/>
            <person name="Koren S."/>
            <person name="Silverstein K.A.T."/>
            <person name="Beckman K.B."/>
            <person name="Gohl D.M."/>
        </authorList>
    </citation>
    <scope>NUCLEOTIDE SEQUENCE</scope>
    <source>
        <strain evidence="2">Duluth1</strain>
        <tissue evidence="2">Whole animal</tissue>
    </source>
</reference>
<feature type="region of interest" description="Disordered" evidence="1">
    <location>
        <begin position="51"/>
        <end position="70"/>
    </location>
</feature>
<evidence type="ECO:0000256" key="1">
    <source>
        <dbReference type="SAM" id="MobiDB-lite"/>
    </source>
</evidence>
<dbReference type="Proteomes" id="UP000828390">
    <property type="component" value="Unassembled WGS sequence"/>
</dbReference>
<dbReference type="EMBL" id="JAIWYP010000013">
    <property type="protein sequence ID" value="KAH3719733.1"/>
    <property type="molecule type" value="Genomic_DNA"/>
</dbReference>
<reference evidence="2" key="2">
    <citation type="submission" date="2020-11" db="EMBL/GenBank/DDBJ databases">
        <authorList>
            <person name="McCartney M.A."/>
            <person name="Auch B."/>
            <person name="Kono T."/>
            <person name="Mallez S."/>
            <person name="Becker A."/>
            <person name="Gohl D.M."/>
            <person name="Silverstein K.A.T."/>
            <person name="Koren S."/>
            <person name="Bechman K.B."/>
            <person name="Herman A."/>
            <person name="Abrahante J.E."/>
            <person name="Garbe J."/>
        </authorList>
    </citation>
    <scope>NUCLEOTIDE SEQUENCE</scope>
    <source>
        <strain evidence="2">Duluth1</strain>
        <tissue evidence="2">Whole animal</tissue>
    </source>
</reference>
<feature type="compositionally biased region" description="Basic and acidic residues" evidence="1">
    <location>
        <begin position="60"/>
        <end position="70"/>
    </location>
</feature>
<sequence length="70" mass="8111">MCKHLHRNITSSQKLTTEKNSRASCIMATWRQLKAPRRLTRVGFMDWSGAPKRKSRLNRARSERIGDVDA</sequence>
<organism evidence="2 3">
    <name type="scientific">Dreissena polymorpha</name>
    <name type="common">Zebra mussel</name>
    <name type="synonym">Mytilus polymorpha</name>
    <dbReference type="NCBI Taxonomy" id="45954"/>
    <lineage>
        <taxon>Eukaryota</taxon>
        <taxon>Metazoa</taxon>
        <taxon>Spiralia</taxon>
        <taxon>Lophotrochozoa</taxon>
        <taxon>Mollusca</taxon>
        <taxon>Bivalvia</taxon>
        <taxon>Autobranchia</taxon>
        <taxon>Heteroconchia</taxon>
        <taxon>Euheterodonta</taxon>
        <taxon>Imparidentia</taxon>
        <taxon>Neoheterodontei</taxon>
        <taxon>Myida</taxon>
        <taxon>Dreissenoidea</taxon>
        <taxon>Dreissenidae</taxon>
        <taxon>Dreissena</taxon>
    </lineage>
</organism>
<dbReference type="AlphaFoldDB" id="A0A9D4HJH6"/>
<comment type="caution">
    <text evidence="2">The sequence shown here is derived from an EMBL/GenBank/DDBJ whole genome shotgun (WGS) entry which is preliminary data.</text>
</comment>
<gene>
    <name evidence="2" type="ORF">DPMN_062602</name>
</gene>
<evidence type="ECO:0000313" key="3">
    <source>
        <dbReference type="Proteomes" id="UP000828390"/>
    </source>
</evidence>
<protein>
    <submittedName>
        <fullName evidence="2">Uncharacterized protein</fullName>
    </submittedName>
</protein>
<accession>A0A9D4HJH6</accession>